<dbReference type="Pfam" id="PF00060">
    <property type="entry name" value="Lig_chan"/>
    <property type="match status" value="1"/>
</dbReference>
<evidence type="ECO:0000259" key="15">
    <source>
        <dbReference type="SMART" id="SM00918"/>
    </source>
</evidence>
<name>A0AAW0UJH1_SCYPA</name>
<keyword evidence="14" id="KW-0732">Signal</keyword>
<organism evidence="16 17">
    <name type="scientific">Scylla paramamosain</name>
    <name type="common">Mud crab</name>
    <dbReference type="NCBI Taxonomy" id="85552"/>
    <lineage>
        <taxon>Eukaryota</taxon>
        <taxon>Metazoa</taxon>
        <taxon>Ecdysozoa</taxon>
        <taxon>Arthropoda</taxon>
        <taxon>Crustacea</taxon>
        <taxon>Multicrustacea</taxon>
        <taxon>Malacostraca</taxon>
        <taxon>Eumalacostraca</taxon>
        <taxon>Eucarida</taxon>
        <taxon>Decapoda</taxon>
        <taxon>Pleocyemata</taxon>
        <taxon>Brachyura</taxon>
        <taxon>Eubrachyura</taxon>
        <taxon>Portunoidea</taxon>
        <taxon>Portunidae</taxon>
        <taxon>Portuninae</taxon>
        <taxon>Scylla</taxon>
    </lineage>
</organism>
<keyword evidence="6 13" id="KW-1133">Transmembrane helix</keyword>
<comment type="subcellular location">
    <subcellularLocation>
        <location evidence="1">Cell membrane</location>
        <topology evidence="1">Multi-pass membrane protein</topology>
    </subcellularLocation>
</comment>
<protein>
    <recommendedName>
        <fullName evidence="15">Ionotropic glutamate receptor L-glutamate and glycine-binding domain-containing protein</fullName>
    </recommendedName>
</protein>
<feature type="signal peptide" evidence="14">
    <location>
        <begin position="1"/>
        <end position="18"/>
    </location>
</feature>
<evidence type="ECO:0000256" key="6">
    <source>
        <dbReference type="ARBA" id="ARBA00022989"/>
    </source>
</evidence>
<evidence type="ECO:0000256" key="4">
    <source>
        <dbReference type="ARBA" id="ARBA00022475"/>
    </source>
</evidence>
<dbReference type="PANTHER" id="PTHR42643">
    <property type="entry name" value="IONOTROPIC RECEPTOR 20A-RELATED"/>
    <property type="match status" value="1"/>
</dbReference>
<dbReference type="SMART" id="SM00918">
    <property type="entry name" value="Lig_chan-Glu_bd"/>
    <property type="match status" value="1"/>
</dbReference>
<keyword evidence="8 13" id="KW-0472">Membrane</keyword>
<dbReference type="Pfam" id="PF10613">
    <property type="entry name" value="Lig_chan-Glu_bd"/>
    <property type="match status" value="1"/>
</dbReference>
<evidence type="ECO:0000256" key="11">
    <source>
        <dbReference type="ARBA" id="ARBA00023286"/>
    </source>
</evidence>
<sequence>MVGHVWLLALLAPYVTVAGTFLMPQKQEKLLRVLSEVASGPARGQLVILHLDAAIPVDLFEAAVRSLRPTLHSTLTFGNDHSWPANETLTLLQNKRPLHIFVWFTSLQEVLRSFCYYWRPFSLLLVSLRPASARNLLREEVLHAVQNVAALEPLPVADNSSNLIGVFAQFPFSLWPVKFLGHWKSDTFSTWKSLFPDRFPTFEGYTFHIASWFRDPPYLYGDRFKARGVSIRILDSLSSKMNFTYTLTPQPPDLKWGVIENGSWVGVLGMIARGEKNFTINSFSLTDDRTQVFDASTCIQIDPYSAFLPSPQQLPKWLSIFRPFTTTVLASLVLTTVMCSILLLLKERLRKRLGVPQPSQGSATSFWLVLQGSLVGQSVPGLPKALWQRTFVAVWLISCLVVTAAYSSNLVGILTSPAYYRHLHTLQELVESDYRLALVDNGSYIAAHIKNNNESSLQSFQQRMDVFPTYKEAIAALEKGSHIMLQIRGYLSLELHKYLEDEYWYMLQQNVASGQQVWYFAKHTPWKHKFDEVIRQLSWFGFIEHWREVEEEAWKKTIKPTRKGGKREDSSPAQSLTLSHLQGSFYILSIAWALSVLVFFLEISSHRYSVTCSTDMLVA</sequence>
<evidence type="ECO:0000256" key="13">
    <source>
        <dbReference type="SAM" id="Phobius"/>
    </source>
</evidence>
<feature type="transmembrane region" description="Helical" evidence="13">
    <location>
        <begin position="392"/>
        <end position="414"/>
    </location>
</feature>
<keyword evidence="17" id="KW-1185">Reference proteome</keyword>
<reference evidence="16 17" key="1">
    <citation type="submission" date="2023-03" db="EMBL/GenBank/DDBJ databases">
        <title>High-quality genome of Scylla paramamosain provides insights in environmental adaptation.</title>
        <authorList>
            <person name="Zhang L."/>
        </authorList>
    </citation>
    <scope>NUCLEOTIDE SEQUENCE [LARGE SCALE GENOMIC DNA]</scope>
    <source>
        <strain evidence="16">LZ_2023a</strain>
        <tissue evidence="16">Muscle</tissue>
    </source>
</reference>
<accession>A0AAW0UJH1</accession>
<comment type="caution">
    <text evidence="16">The sequence shown here is derived from an EMBL/GenBank/DDBJ whole genome shotgun (WGS) entry which is preliminary data.</text>
</comment>
<keyword evidence="7" id="KW-0406">Ion transport</keyword>
<evidence type="ECO:0000256" key="8">
    <source>
        <dbReference type="ARBA" id="ARBA00023136"/>
    </source>
</evidence>
<dbReference type="InterPro" id="IPR052192">
    <property type="entry name" value="Insect_Ionotropic_Sensory_Rcpt"/>
</dbReference>
<evidence type="ECO:0000313" key="16">
    <source>
        <dbReference type="EMBL" id="KAK8399991.1"/>
    </source>
</evidence>
<evidence type="ECO:0000256" key="9">
    <source>
        <dbReference type="ARBA" id="ARBA00023170"/>
    </source>
</evidence>
<dbReference type="SUPFAM" id="SSF53850">
    <property type="entry name" value="Periplasmic binding protein-like II"/>
    <property type="match status" value="1"/>
</dbReference>
<dbReference type="EMBL" id="JARAKH010000010">
    <property type="protein sequence ID" value="KAK8399991.1"/>
    <property type="molecule type" value="Genomic_DNA"/>
</dbReference>
<evidence type="ECO:0000256" key="10">
    <source>
        <dbReference type="ARBA" id="ARBA00023180"/>
    </source>
</evidence>
<evidence type="ECO:0000256" key="3">
    <source>
        <dbReference type="ARBA" id="ARBA00022448"/>
    </source>
</evidence>
<keyword evidence="9" id="KW-0675">Receptor</keyword>
<keyword evidence="3" id="KW-0813">Transport</keyword>
<gene>
    <name evidence="16" type="ORF">O3P69_002992</name>
</gene>
<feature type="transmembrane region" description="Helical" evidence="13">
    <location>
        <begin position="324"/>
        <end position="345"/>
    </location>
</feature>
<evidence type="ECO:0000313" key="17">
    <source>
        <dbReference type="Proteomes" id="UP001487740"/>
    </source>
</evidence>
<dbReference type="InterPro" id="IPR001320">
    <property type="entry name" value="Iontro_rcpt_C"/>
</dbReference>
<evidence type="ECO:0000256" key="7">
    <source>
        <dbReference type="ARBA" id="ARBA00023065"/>
    </source>
</evidence>
<dbReference type="GO" id="GO:0005886">
    <property type="term" value="C:plasma membrane"/>
    <property type="evidence" value="ECO:0007669"/>
    <property type="project" value="UniProtKB-SubCell"/>
</dbReference>
<comment type="similarity">
    <text evidence="2">Belongs to the glutamate-gated ion channel (TC 1.A.10.1) family.</text>
</comment>
<keyword evidence="5 13" id="KW-0812">Transmembrane</keyword>
<evidence type="ECO:0000256" key="2">
    <source>
        <dbReference type="ARBA" id="ARBA00008685"/>
    </source>
</evidence>
<feature type="transmembrane region" description="Helical" evidence="13">
    <location>
        <begin position="583"/>
        <end position="601"/>
    </location>
</feature>
<dbReference type="AlphaFoldDB" id="A0AAW0UJH1"/>
<dbReference type="GO" id="GO:0050906">
    <property type="term" value="P:detection of stimulus involved in sensory perception"/>
    <property type="evidence" value="ECO:0007669"/>
    <property type="project" value="UniProtKB-ARBA"/>
</dbReference>
<dbReference type="Proteomes" id="UP001487740">
    <property type="component" value="Unassembled WGS sequence"/>
</dbReference>
<keyword evidence="12" id="KW-0407">Ion channel</keyword>
<evidence type="ECO:0000256" key="14">
    <source>
        <dbReference type="SAM" id="SignalP"/>
    </source>
</evidence>
<feature type="chain" id="PRO_5043441145" description="Ionotropic glutamate receptor L-glutamate and glycine-binding domain-containing protein" evidence="14">
    <location>
        <begin position="19"/>
        <end position="619"/>
    </location>
</feature>
<evidence type="ECO:0000256" key="12">
    <source>
        <dbReference type="ARBA" id="ARBA00023303"/>
    </source>
</evidence>
<feature type="domain" description="Ionotropic glutamate receptor L-glutamate and glycine-binding" evidence="15">
    <location>
        <begin position="217"/>
        <end position="273"/>
    </location>
</feature>
<keyword evidence="11" id="KW-1071">Ligand-gated ion channel</keyword>
<evidence type="ECO:0000256" key="5">
    <source>
        <dbReference type="ARBA" id="ARBA00022692"/>
    </source>
</evidence>
<dbReference type="GO" id="GO:0015276">
    <property type="term" value="F:ligand-gated monoatomic ion channel activity"/>
    <property type="evidence" value="ECO:0007669"/>
    <property type="project" value="InterPro"/>
</dbReference>
<dbReference type="Gene3D" id="1.10.287.70">
    <property type="match status" value="1"/>
</dbReference>
<dbReference type="PANTHER" id="PTHR42643:SF24">
    <property type="entry name" value="IONOTROPIC RECEPTOR 60A"/>
    <property type="match status" value="1"/>
</dbReference>
<keyword evidence="10" id="KW-0325">Glycoprotein</keyword>
<proteinExistence type="inferred from homology"/>
<evidence type="ECO:0000256" key="1">
    <source>
        <dbReference type="ARBA" id="ARBA00004651"/>
    </source>
</evidence>
<keyword evidence="4" id="KW-1003">Cell membrane</keyword>
<dbReference type="Gene3D" id="3.40.190.10">
    <property type="entry name" value="Periplasmic binding protein-like II"/>
    <property type="match status" value="1"/>
</dbReference>
<dbReference type="InterPro" id="IPR019594">
    <property type="entry name" value="Glu/Gly-bd"/>
</dbReference>